<keyword evidence="4" id="KW-1185">Reference proteome</keyword>
<dbReference type="RefSeq" id="WP_379526820.1">
    <property type="nucleotide sequence ID" value="NZ_JBHSBI010000002.1"/>
</dbReference>
<name>A0ABV8G286_9ACTN</name>
<evidence type="ECO:0000256" key="2">
    <source>
        <dbReference type="SAM" id="MobiDB-lite"/>
    </source>
</evidence>
<evidence type="ECO:0000256" key="1">
    <source>
        <dbReference type="SAM" id="Coils"/>
    </source>
</evidence>
<accession>A0ABV8G286</accession>
<gene>
    <name evidence="3" type="ORF">ACFOY2_05590</name>
</gene>
<evidence type="ECO:0000313" key="3">
    <source>
        <dbReference type="EMBL" id="MFC4006683.1"/>
    </source>
</evidence>
<evidence type="ECO:0000313" key="4">
    <source>
        <dbReference type="Proteomes" id="UP001595851"/>
    </source>
</evidence>
<dbReference type="EMBL" id="JBHSBI010000002">
    <property type="protein sequence ID" value="MFC4006683.1"/>
    <property type="molecule type" value="Genomic_DNA"/>
</dbReference>
<feature type="coiled-coil region" evidence="1">
    <location>
        <begin position="16"/>
        <end position="43"/>
    </location>
</feature>
<organism evidence="3 4">
    <name type="scientific">Nonomuraea purpurea</name>
    <dbReference type="NCBI Taxonomy" id="1849276"/>
    <lineage>
        <taxon>Bacteria</taxon>
        <taxon>Bacillati</taxon>
        <taxon>Actinomycetota</taxon>
        <taxon>Actinomycetes</taxon>
        <taxon>Streptosporangiales</taxon>
        <taxon>Streptosporangiaceae</taxon>
        <taxon>Nonomuraea</taxon>
    </lineage>
</organism>
<keyword evidence="1" id="KW-0175">Coiled coil</keyword>
<feature type="region of interest" description="Disordered" evidence="2">
    <location>
        <begin position="73"/>
        <end position="105"/>
    </location>
</feature>
<sequence length="169" mass="18860">MTSVETELRRIERDALATARARLAAAEDLLDIMNDELAEHLATWDRFCDWVDELTGRPEGEHPMTGPAAVLTRSAAAGPTAHSHRPDNPKGPPTMPFRDADGREWASTAEGRDLEIHVASFNLQKNVARITSDPTVQRDYREACDESELGEDVAKALRIENYGRPLDRR</sequence>
<comment type="caution">
    <text evidence="3">The sequence shown here is derived from an EMBL/GenBank/DDBJ whole genome shotgun (WGS) entry which is preliminary data.</text>
</comment>
<dbReference type="Proteomes" id="UP001595851">
    <property type="component" value="Unassembled WGS sequence"/>
</dbReference>
<reference evidence="4" key="1">
    <citation type="journal article" date="2019" name="Int. J. Syst. Evol. Microbiol.">
        <title>The Global Catalogue of Microorganisms (GCM) 10K type strain sequencing project: providing services to taxonomists for standard genome sequencing and annotation.</title>
        <authorList>
            <consortium name="The Broad Institute Genomics Platform"/>
            <consortium name="The Broad Institute Genome Sequencing Center for Infectious Disease"/>
            <person name="Wu L."/>
            <person name="Ma J."/>
        </authorList>
    </citation>
    <scope>NUCLEOTIDE SEQUENCE [LARGE SCALE GENOMIC DNA]</scope>
    <source>
        <strain evidence="4">TBRC 1276</strain>
    </source>
</reference>
<proteinExistence type="predicted"/>
<protein>
    <submittedName>
        <fullName evidence="3">Uncharacterized protein</fullName>
    </submittedName>
</protein>